<organism evidence="2 3">
    <name type="scientific">Dactylonectria estremocensis</name>
    <dbReference type="NCBI Taxonomy" id="1079267"/>
    <lineage>
        <taxon>Eukaryota</taxon>
        <taxon>Fungi</taxon>
        <taxon>Dikarya</taxon>
        <taxon>Ascomycota</taxon>
        <taxon>Pezizomycotina</taxon>
        <taxon>Sordariomycetes</taxon>
        <taxon>Hypocreomycetidae</taxon>
        <taxon>Hypocreales</taxon>
        <taxon>Nectriaceae</taxon>
        <taxon>Dactylonectria</taxon>
    </lineage>
</organism>
<evidence type="ECO:0008006" key="4">
    <source>
        <dbReference type="Google" id="ProtNLM"/>
    </source>
</evidence>
<keyword evidence="1" id="KW-0732">Signal</keyword>
<gene>
    <name evidence="2" type="ORF">B0J13DRAFT_551420</name>
</gene>
<evidence type="ECO:0000256" key="1">
    <source>
        <dbReference type="SAM" id="SignalP"/>
    </source>
</evidence>
<feature type="non-terminal residue" evidence="2">
    <location>
        <position position="92"/>
    </location>
</feature>
<comment type="caution">
    <text evidence="2">The sequence shown here is derived from an EMBL/GenBank/DDBJ whole genome shotgun (WGS) entry which is preliminary data.</text>
</comment>
<proteinExistence type="predicted"/>
<dbReference type="AlphaFoldDB" id="A0A9P9J9M9"/>
<accession>A0A9P9J9M9</accession>
<evidence type="ECO:0000313" key="3">
    <source>
        <dbReference type="Proteomes" id="UP000717696"/>
    </source>
</evidence>
<feature type="chain" id="PRO_5040346412" description="Secreted protein" evidence="1">
    <location>
        <begin position="18"/>
        <end position="92"/>
    </location>
</feature>
<feature type="signal peptide" evidence="1">
    <location>
        <begin position="1"/>
        <end position="17"/>
    </location>
</feature>
<evidence type="ECO:0000313" key="2">
    <source>
        <dbReference type="EMBL" id="KAH7149406.1"/>
    </source>
</evidence>
<dbReference type="EMBL" id="JAGMUU010000007">
    <property type="protein sequence ID" value="KAH7149406.1"/>
    <property type="molecule type" value="Genomic_DNA"/>
</dbReference>
<dbReference type="Proteomes" id="UP000717696">
    <property type="component" value="Unassembled WGS sequence"/>
</dbReference>
<keyword evidence="3" id="KW-1185">Reference proteome</keyword>
<name>A0A9P9J9M9_9HYPO</name>
<sequence length="92" mass="9866">MLEHHVLIFAATTRLLACPSSSACWAGIRDGANSVPLGEYQWSAYPMRRVAFPIPGRSCRSGALLPPISSPPSQARFAAPVPCSMLLKISNL</sequence>
<protein>
    <recommendedName>
        <fullName evidence="4">Secreted protein</fullName>
    </recommendedName>
</protein>
<reference evidence="2" key="1">
    <citation type="journal article" date="2021" name="Nat. Commun.">
        <title>Genetic determinants of endophytism in the Arabidopsis root mycobiome.</title>
        <authorList>
            <person name="Mesny F."/>
            <person name="Miyauchi S."/>
            <person name="Thiergart T."/>
            <person name="Pickel B."/>
            <person name="Atanasova L."/>
            <person name="Karlsson M."/>
            <person name="Huettel B."/>
            <person name="Barry K.W."/>
            <person name="Haridas S."/>
            <person name="Chen C."/>
            <person name="Bauer D."/>
            <person name="Andreopoulos W."/>
            <person name="Pangilinan J."/>
            <person name="LaButti K."/>
            <person name="Riley R."/>
            <person name="Lipzen A."/>
            <person name="Clum A."/>
            <person name="Drula E."/>
            <person name="Henrissat B."/>
            <person name="Kohler A."/>
            <person name="Grigoriev I.V."/>
            <person name="Martin F.M."/>
            <person name="Hacquard S."/>
        </authorList>
    </citation>
    <scope>NUCLEOTIDE SEQUENCE</scope>
    <source>
        <strain evidence="2">MPI-CAGE-AT-0021</strain>
    </source>
</reference>